<dbReference type="PANTHER" id="PTHR43649">
    <property type="entry name" value="ARABINOSE-BINDING PROTEIN-RELATED"/>
    <property type="match status" value="1"/>
</dbReference>
<dbReference type="STRING" id="1348624.GCA_001591545_00243"/>
<protein>
    <submittedName>
        <fullName evidence="6">Sugar ABC transporter substrate-binding protein</fullName>
    </submittedName>
</protein>
<accession>A0A2X4VU56</accession>
<dbReference type="EMBL" id="LS483476">
    <property type="protein sequence ID" value="SQI53859.1"/>
    <property type="molecule type" value="Genomic_DNA"/>
</dbReference>
<dbReference type="Gene3D" id="3.40.190.10">
    <property type="entry name" value="Periplasmic binding protein-like II"/>
    <property type="match status" value="2"/>
</dbReference>
<organism evidence="6 7">
    <name type="scientific">Lederbergia lenta</name>
    <name type="common">Bacillus lentus</name>
    <dbReference type="NCBI Taxonomy" id="1467"/>
    <lineage>
        <taxon>Bacteria</taxon>
        <taxon>Bacillati</taxon>
        <taxon>Bacillota</taxon>
        <taxon>Bacilli</taxon>
        <taxon>Bacillales</taxon>
        <taxon>Bacillaceae</taxon>
        <taxon>Lederbergia</taxon>
    </lineage>
</organism>
<dbReference type="PROSITE" id="PS51257">
    <property type="entry name" value="PROKAR_LIPOPROTEIN"/>
    <property type="match status" value="1"/>
</dbReference>
<proteinExistence type="predicted"/>
<dbReference type="KEGG" id="blen:NCTC4824_01147"/>
<evidence type="ECO:0000256" key="2">
    <source>
        <dbReference type="ARBA" id="ARBA00022729"/>
    </source>
</evidence>
<dbReference type="SUPFAM" id="SSF53850">
    <property type="entry name" value="Periplasmic binding protein-like II"/>
    <property type="match status" value="1"/>
</dbReference>
<dbReference type="InterPro" id="IPR006059">
    <property type="entry name" value="SBP"/>
</dbReference>
<dbReference type="InterPro" id="IPR050490">
    <property type="entry name" value="Bact_solute-bd_prot1"/>
</dbReference>
<keyword evidence="1" id="KW-1003">Cell membrane</keyword>
<reference evidence="6 7" key="1">
    <citation type="submission" date="2018-06" db="EMBL/GenBank/DDBJ databases">
        <authorList>
            <consortium name="Pathogen Informatics"/>
            <person name="Doyle S."/>
        </authorList>
    </citation>
    <scope>NUCLEOTIDE SEQUENCE [LARGE SCALE GENOMIC DNA]</scope>
    <source>
        <strain evidence="6 7">NCTC4824</strain>
    </source>
</reference>
<name>A0A2X4VU56_LEDLE</name>
<evidence type="ECO:0000313" key="7">
    <source>
        <dbReference type="Proteomes" id="UP000249134"/>
    </source>
</evidence>
<dbReference type="PANTHER" id="PTHR43649:SF33">
    <property type="entry name" value="POLYGALACTURONAN_RHAMNOGALACTURONAN-BINDING PROTEIN YTCQ"/>
    <property type="match status" value="1"/>
</dbReference>
<evidence type="ECO:0000256" key="3">
    <source>
        <dbReference type="ARBA" id="ARBA00023136"/>
    </source>
</evidence>
<evidence type="ECO:0000256" key="5">
    <source>
        <dbReference type="ARBA" id="ARBA00023288"/>
    </source>
</evidence>
<dbReference type="Proteomes" id="UP000249134">
    <property type="component" value="Chromosome 1"/>
</dbReference>
<evidence type="ECO:0000256" key="4">
    <source>
        <dbReference type="ARBA" id="ARBA00023139"/>
    </source>
</evidence>
<keyword evidence="7" id="KW-1185">Reference proteome</keyword>
<evidence type="ECO:0000256" key="1">
    <source>
        <dbReference type="ARBA" id="ARBA00022475"/>
    </source>
</evidence>
<dbReference type="Pfam" id="PF01547">
    <property type="entry name" value="SBP_bac_1"/>
    <property type="match status" value="1"/>
</dbReference>
<keyword evidence="4" id="KW-0564">Palmitate</keyword>
<evidence type="ECO:0000313" key="6">
    <source>
        <dbReference type="EMBL" id="SQI53859.1"/>
    </source>
</evidence>
<keyword evidence="5" id="KW-0449">Lipoprotein</keyword>
<dbReference type="RefSeq" id="WP_066136348.1">
    <property type="nucleotide sequence ID" value="NZ_CBCSGM010000001.1"/>
</dbReference>
<keyword evidence="2" id="KW-0732">Signal</keyword>
<gene>
    <name evidence="6" type="primary">lipO_5</name>
    <name evidence="6" type="ORF">NCTC4824_01147</name>
</gene>
<sequence length="551" mass="62398">MKRKIFFVIFIMFVLTVGLLSACSDKTNSKKSTDSSSDLSNMTEAGKFPIVEEPVELNVLVAGIATVESFEDNEFTRWYEELTNVRINWEVAPIQSVQEVLNIRLASGDLPDVLLHMGVSPTQQMIYGAQQGMFLPLNDYIDKYGYYVNQMFEAEPLVKEVATAPDGNIYTLPEQNDCFHCKMAVKMWVYQPWLDKLGLDVPTTTDDFYEMLKAFKEKDPNGNGKADEIPFAGDTQTWNGQVEQFIMNSFVYNPPSRIYLDNGKVNASFNQEGWKEGLKYLNKLYSEGLLADESFTQDTQQLRQMAENPDIPILGAAPAGTVSSFTQFGGESKRFKEFKTIPPLEGPNGLRQSVYEPYQIGLTKFVITNQAKHPEVAFRWADGLFSEEIMLRMNYGVPGENWEEAEEGAIGIDGNPAKLQIIGTGGTTQSNHWDQAAPTYRTNEFRLGWVTDNPEEDLESILYKETLENSEPYHADLEMALPPLFFTDEQSAELTDIQTTIDEYVDEMVARFTTGDVDIDSEWDTYIQTLESMNLSRYLELYQTVYDASGN</sequence>
<dbReference type="AlphaFoldDB" id="A0A2X4VU56"/>
<keyword evidence="3" id="KW-0472">Membrane</keyword>